<dbReference type="Pfam" id="PF00349">
    <property type="entry name" value="Hexokinase_1"/>
    <property type="match status" value="1"/>
</dbReference>
<evidence type="ECO:0000256" key="3">
    <source>
        <dbReference type="ARBA" id="ARBA00009225"/>
    </source>
</evidence>
<dbReference type="PRINTS" id="PR00475">
    <property type="entry name" value="HEXOKINASE"/>
</dbReference>
<keyword evidence="6 11" id="KW-0418">Kinase</keyword>
<reference evidence="14" key="2">
    <citation type="submission" date="2021-05" db="EMBL/GenBank/DDBJ databases">
        <authorList>
            <person name="Pain A."/>
        </authorList>
    </citation>
    <scope>NUCLEOTIDE SEQUENCE</scope>
    <source>
        <strain evidence="14">1802A</strain>
    </source>
</reference>
<dbReference type="PANTHER" id="PTHR19443">
    <property type="entry name" value="HEXOKINASE"/>
    <property type="match status" value="1"/>
</dbReference>
<name>A0AAD9GH82_BABDI</name>
<evidence type="ECO:0000256" key="8">
    <source>
        <dbReference type="ARBA" id="ARBA00023152"/>
    </source>
</evidence>
<dbReference type="SUPFAM" id="SSF53067">
    <property type="entry name" value="Actin-like ATPase domain"/>
    <property type="match status" value="2"/>
</dbReference>
<dbReference type="GO" id="GO:0005536">
    <property type="term" value="F:D-glucose binding"/>
    <property type="evidence" value="ECO:0007669"/>
    <property type="project" value="InterPro"/>
</dbReference>
<dbReference type="PANTHER" id="PTHR19443:SF16">
    <property type="entry name" value="HEXOKINASE TYPE 1-RELATED"/>
    <property type="match status" value="1"/>
</dbReference>
<organism evidence="14 15">
    <name type="scientific">Babesia divergens</name>
    <dbReference type="NCBI Taxonomy" id="32595"/>
    <lineage>
        <taxon>Eukaryota</taxon>
        <taxon>Sar</taxon>
        <taxon>Alveolata</taxon>
        <taxon>Apicomplexa</taxon>
        <taxon>Aconoidasida</taxon>
        <taxon>Piroplasmida</taxon>
        <taxon>Babesiidae</taxon>
        <taxon>Babesia</taxon>
    </lineage>
</organism>
<comment type="pathway">
    <text evidence="1">Carbohydrate degradation; glycolysis; D-glyceraldehyde 3-phosphate and glycerone phosphate from D-glucose: step 1/4.</text>
</comment>
<evidence type="ECO:0000313" key="15">
    <source>
        <dbReference type="Proteomes" id="UP001195914"/>
    </source>
</evidence>
<comment type="caution">
    <text evidence="14">The sequence shown here is derived from an EMBL/GenBank/DDBJ whole genome shotgun (WGS) entry which is preliminary data.</text>
</comment>
<dbReference type="InterPro" id="IPR022672">
    <property type="entry name" value="Hexokinase_N"/>
</dbReference>
<proteinExistence type="inferred from homology"/>
<dbReference type="GO" id="GO:0005524">
    <property type="term" value="F:ATP binding"/>
    <property type="evidence" value="ECO:0007669"/>
    <property type="project" value="UniProtKB-UniRule"/>
</dbReference>
<dbReference type="Pfam" id="PF03727">
    <property type="entry name" value="Hexokinase_2"/>
    <property type="match status" value="1"/>
</dbReference>
<dbReference type="InterPro" id="IPR022673">
    <property type="entry name" value="Hexokinase_C"/>
</dbReference>
<gene>
    <name evidence="14" type="ORF">X943_001524</name>
</gene>
<comment type="catalytic activity">
    <reaction evidence="10">
        <text>D-fructose + ATP = D-fructose 6-phosphate + ADP + H(+)</text>
        <dbReference type="Rhea" id="RHEA:16125"/>
        <dbReference type="ChEBI" id="CHEBI:15378"/>
        <dbReference type="ChEBI" id="CHEBI:30616"/>
        <dbReference type="ChEBI" id="CHEBI:37721"/>
        <dbReference type="ChEBI" id="CHEBI:61527"/>
        <dbReference type="ChEBI" id="CHEBI:456216"/>
        <dbReference type="EC" id="2.7.1.1"/>
    </reaction>
    <physiologicalReaction direction="left-to-right" evidence="10">
        <dbReference type="Rhea" id="RHEA:16126"/>
    </physiologicalReaction>
</comment>
<evidence type="ECO:0000256" key="1">
    <source>
        <dbReference type="ARBA" id="ARBA00004888"/>
    </source>
</evidence>
<dbReference type="GO" id="GO:0004340">
    <property type="term" value="F:glucokinase activity"/>
    <property type="evidence" value="ECO:0007669"/>
    <property type="project" value="TreeGrafter"/>
</dbReference>
<reference evidence="14" key="1">
    <citation type="journal article" date="2014" name="Nucleic Acids Res.">
        <title>The evolutionary dynamics of variant antigen genes in Babesia reveal a history of genomic innovation underlying host-parasite interaction.</title>
        <authorList>
            <person name="Jackson A.P."/>
            <person name="Otto T.D."/>
            <person name="Darby A."/>
            <person name="Ramaprasad A."/>
            <person name="Xia D."/>
            <person name="Echaide I.E."/>
            <person name="Farber M."/>
            <person name="Gahlot S."/>
            <person name="Gamble J."/>
            <person name="Gupta D."/>
            <person name="Gupta Y."/>
            <person name="Jackson L."/>
            <person name="Malandrin L."/>
            <person name="Malas T.B."/>
            <person name="Moussa E."/>
            <person name="Nair M."/>
            <person name="Reid A.J."/>
            <person name="Sanders M."/>
            <person name="Sharma J."/>
            <person name="Tracey A."/>
            <person name="Quail M.A."/>
            <person name="Weir W."/>
            <person name="Wastling J.M."/>
            <person name="Hall N."/>
            <person name="Willadsen P."/>
            <person name="Lingelbach K."/>
            <person name="Shiels B."/>
            <person name="Tait A."/>
            <person name="Berriman M."/>
            <person name="Allred D.R."/>
            <person name="Pain A."/>
        </authorList>
    </citation>
    <scope>NUCLEOTIDE SEQUENCE</scope>
    <source>
        <strain evidence="14">1802A</strain>
    </source>
</reference>
<evidence type="ECO:0000259" key="13">
    <source>
        <dbReference type="Pfam" id="PF03727"/>
    </source>
</evidence>
<dbReference type="EMBL" id="JAHBMH010000024">
    <property type="protein sequence ID" value="KAK1938470.1"/>
    <property type="molecule type" value="Genomic_DNA"/>
</dbReference>
<keyword evidence="5 11" id="KW-0547">Nucleotide-binding</keyword>
<dbReference type="InterPro" id="IPR043129">
    <property type="entry name" value="ATPase_NBD"/>
</dbReference>
<feature type="domain" description="Hexokinase N-terminal" evidence="12">
    <location>
        <begin position="33"/>
        <end position="251"/>
    </location>
</feature>
<evidence type="ECO:0000256" key="7">
    <source>
        <dbReference type="ARBA" id="ARBA00022840"/>
    </source>
</evidence>
<comment type="pathway">
    <text evidence="2">Carbohydrate metabolism; hexose metabolism.</text>
</comment>
<evidence type="ECO:0000256" key="4">
    <source>
        <dbReference type="ARBA" id="ARBA00022679"/>
    </source>
</evidence>
<dbReference type="GO" id="GO:0001678">
    <property type="term" value="P:intracellular glucose homeostasis"/>
    <property type="evidence" value="ECO:0007669"/>
    <property type="project" value="InterPro"/>
</dbReference>
<dbReference type="GO" id="GO:0008865">
    <property type="term" value="F:fructokinase activity"/>
    <property type="evidence" value="ECO:0007669"/>
    <property type="project" value="TreeGrafter"/>
</dbReference>
<evidence type="ECO:0000256" key="9">
    <source>
        <dbReference type="ARBA" id="ARBA00044613"/>
    </source>
</evidence>
<keyword evidence="8 11" id="KW-0324">Glycolysis</keyword>
<dbReference type="Gene3D" id="3.30.420.40">
    <property type="match status" value="1"/>
</dbReference>
<dbReference type="Gene3D" id="3.40.367.20">
    <property type="match status" value="1"/>
</dbReference>
<dbReference type="PROSITE" id="PS51748">
    <property type="entry name" value="HEXOKINASE_2"/>
    <property type="match status" value="1"/>
</dbReference>
<evidence type="ECO:0000256" key="6">
    <source>
        <dbReference type="ARBA" id="ARBA00022777"/>
    </source>
</evidence>
<evidence type="ECO:0000256" key="11">
    <source>
        <dbReference type="RuleBase" id="RU362007"/>
    </source>
</evidence>
<dbReference type="GO" id="GO:0005739">
    <property type="term" value="C:mitochondrion"/>
    <property type="evidence" value="ECO:0007669"/>
    <property type="project" value="TreeGrafter"/>
</dbReference>
<dbReference type="Proteomes" id="UP001195914">
    <property type="component" value="Unassembled WGS sequence"/>
</dbReference>
<evidence type="ECO:0000256" key="5">
    <source>
        <dbReference type="ARBA" id="ARBA00022741"/>
    </source>
</evidence>
<dbReference type="AlphaFoldDB" id="A0AAD9GH82"/>
<accession>A0AAD9GH82</accession>
<dbReference type="GO" id="GO:0005829">
    <property type="term" value="C:cytosol"/>
    <property type="evidence" value="ECO:0007669"/>
    <property type="project" value="TreeGrafter"/>
</dbReference>
<dbReference type="InterPro" id="IPR001312">
    <property type="entry name" value="Hexokinase"/>
</dbReference>
<evidence type="ECO:0000256" key="2">
    <source>
        <dbReference type="ARBA" id="ARBA00005028"/>
    </source>
</evidence>
<evidence type="ECO:0000256" key="10">
    <source>
        <dbReference type="ARBA" id="ARBA00047905"/>
    </source>
</evidence>
<dbReference type="GO" id="GO:0006096">
    <property type="term" value="P:glycolytic process"/>
    <property type="evidence" value="ECO:0007669"/>
    <property type="project" value="UniProtKB-KW"/>
</dbReference>
<keyword evidence="7 11" id="KW-0067">ATP-binding</keyword>
<feature type="domain" description="Hexokinase C-terminal" evidence="13">
    <location>
        <begin position="261"/>
        <end position="483"/>
    </location>
</feature>
<keyword evidence="4 11" id="KW-0808">Transferase</keyword>
<dbReference type="GO" id="GO:0006006">
    <property type="term" value="P:glucose metabolic process"/>
    <property type="evidence" value="ECO:0007669"/>
    <property type="project" value="TreeGrafter"/>
</dbReference>
<keyword evidence="15" id="KW-1185">Reference proteome</keyword>
<sequence>MIDDLSVIRQAAENVEAPCKVTQMLDSDHQIRLEQIVGQLSLPIEYLKDFAQNFYTELVSGLKAHRRHRNLWLPNECSFKMLDSYITDIPTGNETGCYYAIDFGGSNLRSVRISVNGKGEMERVQSTLTLRHATALRPNGLLDRSATATELFDHFAKCIGNLMKESGDNKDPSRIFPIGFTFSFPCTMLSRRNAILLDWTKGFETGRETNDQVEGRDVGKLMDEALKRQNVNGRVSIVLNDTVGTLMSVAYQKPQGYPECRMGLILGTGFNMCYVEHDYQHYGYVGKVINIECGNFDKELPITPVDYEIDWFTSNQGRGQLEKLVAGAYLGDIIRRNMLLYLREKAPAKMWEVGTFTAIDACDVVNDKSGNYEKAREISKRNWDHELDTVYLSGLRRICEAALSRSAGLAAASIVATARKTRSYVTNKATCAIDGSLYVKNEWYQERVQYYINKVSRADLLGSVVLLAADDGSGKGAAIAAAMMDVAN</sequence>
<evidence type="ECO:0000259" key="12">
    <source>
        <dbReference type="Pfam" id="PF00349"/>
    </source>
</evidence>
<dbReference type="EC" id="2.7.1.-" evidence="11"/>
<evidence type="ECO:0000313" key="14">
    <source>
        <dbReference type="EMBL" id="KAK1938470.1"/>
    </source>
</evidence>
<comment type="catalytic activity">
    <reaction evidence="9">
        <text>a D-hexose + ATP = a D-hexose 6-phosphate + ADP + H(+)</text>
        <dbReference type="Rhea" id="RHEA:22740"/>
        <dbReference type="ChEBI" id="CHEBI:4194"/>
        <dbReference type="ChEBI" id="CHEBI:15378"/>
        <dbReference type="ChEBI" id="CHEBI:30616"/>
        <dbReference type="ChEBI" id="CHEBI:229467"/>
        <dbReference type="ChEBI" id="CHEBI:456216"/>
        <dbReference type="EC" id="2.7.1.1"/>
    </reaction>
    <physiologicalReaction direction="left-to-right" evidence="9">
        <dbReference type="Rhea" id="RHEA:22741"/>
    </physiologicalReaction>
</comment>
<comment type="similarity">
    <text evidence="3 11">Belongs to the hexokinase family.</text>
</comment>
<protein>
    <recommendedName>
        <fullName evidence="11">Phosphotransferase</fullName>
        <ecNumber evidence="11">2.7.1.-</ecNumber>
    </recommendedName>
</protein>
<dbReference type="CDD" id="cd24000">
    <property type="entry name" value="ASKHA_NBD_HK"/>
    <property type="match status" value="1"/>
</dbReference>